<evidence type="ECO:0000256" key="9">
    <source>
        <dbReference type="ARBA" id="ARBA00023159"/>
    </source>
</evidence>
<evidence type="ECO:0000313" key="15">
    <source>
        <dbReference type="Proteomes" id="UP001589891"/>
    </source>
</evidence>
<comment type="similarity">
    <text evidence="2">Belongs to the LysR transcriptional regulatory family.</text>
</comment>
<feature type="compositionally biased region" description="Basic and acidic residues" evidence="12">
    <location>
        <begin position="305"/>
        <end position="319"/>
    </location>
</feature>
<feature type="domain" description="HTH lysR-type" evidence="13">
    <location>
        <begin position="2"/>
        <end position="59"/>
    </location>
</feature>
<keyword evidence="5" id="KW-0678">Repressor</keyword>
<dbReference type="InterPro" id="IPR037406">
    <property type="entry name" value="MetR_PBP2"/>
</dbReference>
<evidence type="ECO:0000256" key="2">
    <source>
        <dbReference type="ARBA" id="ARBA00009437"/>
    </source>
</evidence>
<dbReference type="SUPFAM" id="SSF46785">
    <property type="entry name" value="Winged helix' DNA-binding domain"/>
    <property type="match status" value="1"/>
</dbReference>
<keyword evidence="15" id="KW-1185">Reference proteome</keyword>
<name>A0ABV6SPZ3_AZOPA</name>
<accession>A0ABV6SPZ3</accession>
<keyword evidence="9" id="KW-0010">Activator</keyword>
<evidence type="ECO:0000256" key="10">
    <source>
        <dbReference type="ARBA" id="ARBA00023163"/>
    </source>
</evidence>
<keyword evidence="11" id="KW-0486">Methionine biosynthesis</keyword>
<keyword evidence="7" id="KW-0805">Transcription regulation</keyword>
<evidence type="ECO:0000256" key="12">
    <source>
        <dbReference type="SAM" id="MobiDB-lite"/>
    </source>
</evidence>
<dbReference type="InterPro" id="IPR036388">
    <property type="entry name" value="WH-like_DNA-bd_sf"/>
</dbReference>
<dbReference type="PRINTS" id="PR00039">
    <property type="entry name" value="HTHLYSR"/>
</dbReference>
<keyword evidence="8" id="KW-0238">DNA-binding</keyword>
<dbReference type="InterPro" id="IPR000847">
    <property type="entry name" value="LysR_HTH_N"/>
</dbReference>
<organism evidence="14 15">
    <name type="scientific">Azorhizophilus paspali</name>
    <name type="common">Azotobacter paspali</name>
    <dbReference type="NCBI Taxonomy" id="69963"/>
    <lineage>
        <taxon>Bacteria</taxon>
        <taxon>Pseudomonadati</taxon>
        <taxon>Pseudomonadota</taxon>
        <taxon>Gammaproteobacteria</taxon>
        <taxon>Pseudomonadales</taxon>
        <taxon>Pseudomonadaceae</taxon>
        <taxon>Azorhizophilus</taxon>
    </lineage>
</organism>
<evidence type="ECO:0000313" key="14">
    <source>
        <dbReference type="EMBL" id="MFC0711592.1"/>
    </source>
</evidence>
<evidence type="ECO:0000256" key="11">
    <source>
        <dbReference type="ARBA" id="ARBA00023167"/>
    </source>
</evidence>
<proteinExistence type="inferred from homology"/>
<dbReference type="PANTHER" id="PTHR30126">
    <property type="entry name" value="HTH-TYPE TRANSCRIPTIONAL REGULATOR"/>
    <property type="match status" value="1"/>
</dbReference>
<reference evidence="14 15" key="1">
    <citation type="submission" date="2024-09" db="EMBL/GenBank/DDBJ databases">
        <authorList>
            <person name="Sun Q."/>
            <person name="Mori K."/>
        </authorList>
    </citation>
    <scope>NUCLEOTIDE SEQUENCE [LARGE SCALE GENOMIC DNA]</scope>
    <source>
        <strain evidence="14 15">NCAIM B.01794</strain>
    </source>
</reference>
<dbReference type="SUPFAM" id="SSF53850">
    <property type="entry name" value="Periplasmic binding protein-like II"/>
    <property type="match status" value="1"/>
</dbReference>
<dbReference type="EMBL" id="JBHLSS010000127">
    <property type="protein sequence ID" value="MFC0711592.1"/>
    <property type="molecule type" value="Genomic_DNA"/>
</dbReference>
<evidence type="ECO:0000256" key="1">
    <source>
        <dbReference type="ARBA" id="ARBA00004496"/>
    </source>
</evidence>
<feature type="region of interest" description="Disordered" evidence="12">
    <location>
        <begin position="298"/>
        <end position="332"/>
    </location>
</feature>
<dbReference type="Gene3D" id="3.40.190.10">
    <property type="entry name" value="Periplasmic binding protein-like II"/>
    <property type="match status" value="1"/>
</dbReference>
<evidence type="ECO:0000256" key="6">
    <source>
        <dbReference type="ARBA" id="ARBA00022605"/>
    </source>
</evidence>
<protein>
    <recommendedName>
        <fullName evidence="3">HTH-type transcriptional regulator MetR</fullName>
    </recommendedName>
</protein>
<keyword evidence="10" id="KW-0804">Transcription</keyword>
<comment type="subcellular location">
    <subcellularLocation>
        <location evidence="1">Cytoplasm</location>
    </subcellularLocation>
</comment>
<sequence length="332" mass="36733">MLELRHLRTLHALREAESLVEAAERLHLTQSALSHQFKELEERLGLQLFVRKTKPLRFTSAGLRLLQLADTLLPQLRSAERDLARLAGGTAGRLHMAIECHSCFQWLMPTIDQFRDAWPEVELDLASGFPFAPLPALARGDLDLVVTSDPLEMPGIAYVPLFTYEALLAVANQHPLAAKAYIRPADLAEEVLIHYPVERDRLDIFTRFLDPADIEPAGVRTAELTVMMLQLVASGRGVCSLPNWALHEYSSRGYVTARRLGEKGLHATLYAAIRADMLDAPFMRDFLLTAKDTSFSTLEGVSAAQKDRSSATKRDEAQKAGKRGSPAPSGNG</sequence>
<evidence type="ECO:0000256" key="4">
    <source>
        <dbReference type="ARBA" id="ARBA00022490"/>
    </source>
</evidence>
<dbReference type="Pfam" id="PF00126">
    <property type="entry name" value="HTH_1"/>
    <property type="match status" value="1"/>
</dbReference>
<dbReference type="RefSeq" id="WP_376948454.1">
    <property type="nucleotide sequence ID" value="NZ_CP171449.1"/>
</dbReference>
<keyword evidence="6" id="KW-0028">Amino-acid biosynthesis</keyword>
<evidence type="ECO:0000256" key="8">
    <source>
        <dbReference type="ARBA" id="ARBA00023125"/>
    </source>
</evidence>
<gene>
    <name evidence="14" type="primary">metR</name>
    <name evidence="14" type="ORF">ACFFGX_19290</name>
</gene>
<dbReference type="Pfam" id="PF03466">
    <property type="entry name" value="LysR_substrate"/>
    <property type="match status" value="1"/>
</dbReference>
<dbReference type="PROSITE" id="PS50931">
    <property type="entry name" value="HTH_LYSR"/>
    <property type="match status" value="1"/>
</dbReference>
<evidence type="ECO:0000259" key="13">
    <source>
        <dbReference type="PROSITE" id="PS50931"/>
    </source>
</evidence>
<keyword evidence="4" id="KW-0963">Cytoplasm</keyword>
<dbReference type="Proteomes" id="UP001589891">
    <property type="component" value="Unassembled WGS sequence"/>
</dbReference>
<evidence type="ECO:0000256" key="7">
    <source>
        <dbReference type="ARBA" id="ARBA00023015"/>
    </source>
</evidence>
<evidence type="ECO:0000256" key="5">
    <source>
        <dbReference type="ARBA" id="ARBA00022491"/>
    </source>
</evidence>
<dbReference type="PANTHER" id="PTHR30126:SF25">
    <property type="entry name" value="HTH-TYPE TRANSCRIPTIONAL REGULATOR METR"/>
    <property type="match status" value="1"/>
</dbReference>
<dbReference type="CDD" id="cd08441">
    <property type="entry name" value="PBP2_MetR"/>
    <property type="match status" value="1"/>
</dbReference>
<evidence type="ECO:0000256" key="3">
    <source>
        <dbReference type="ARBA" id="ARBA00019365"/>
    </source>
</evidence>
<dbReference type="InterPro" id="IPR005119">
    <property type="entry name" value="LysR_subst-bd"/>
</dbReference>
<dbReference type="Gene3D" id="1.10.10.10">
    <property type="entry name" value="Winged helix-like DNA-binding domain superfamily/Winged helix DNA-binding domain"/>
    <property type="match status" value="1"/>
</dbReference>
<dbReference type="InterPro" id="IPR036390">
    <property type="entry name" value="WH_DNA-bd_sf"/>
</dbReference>
<comment type="caution">
    <text evidence="14">The sequence shown here is derived from an EMBL/GenBank/DDBJ whole genome shotgun (WGS) entry which is preliminary data.</text>
</comment>